<evidence type="ECO:0000313" key="3">
    <source>
        <dbReference type="Proteomes" id="UP000886595"/>
    </source>
</evidence>
<proteinExistence type="predicted"/>
<protein>
    <submittedName>
        <fullName evidence="2">Uncharacterized protein</fullName>
    </submittedName>
</protein>
<keyword evidence="3" id="KW-1185">Reference proteome</keyword>
<organism evidence="2 3">
    <name type="scientific">Brassica carinata</name>
    <name type="common">Ethiopian mustard</name>
    <name type="synonym">Abyssinian cabbage</name>
    <dbReference type="NCBI Taxonomy" id="52824"/>
    <lineage>
        <taxon>Eukaryota</taxon>
        <taxon>Viridiplantae</taxon>
        <taxon>Streptophyta</taxon>
        <taxon>Embryophyta</taxon>
        <taxon>Tracheophyta</taxon>
        <taxon>Spermatophyta</taxon>
        <taxon>Magnoliopsida</taxon>
        <taxon>eudicotyledons</taxon>
        <taxon>Gunneridae</taxon>
        <taxon>Pentapetalae</taxon>
        <taxon>rosids</taxon>
        <taxon>malvids</taxon>
        <taxon>Brassicales</taxon>
        <taxon>Brassicaceae</taxon>
        <taxon>Brassiceae</taxon>
        <taxon>Brassica</taxon>
    </lineage>
</organism>
<dbReference type="AlphaFoldDB" id="A0A8X7SEP7"/>
<accession>A0A8X7SEP7</accession>
<dbReference type="OrthoDB" id="1102328at2759"/>
<evidence type="ECO:0000256" key="1">
    <source>
        <dbReference type="SAM" id="MobiDB-lite"/>
    </source>
</evidence>
<name>A0A8X7SEP7_BRACI</name>
<comment type="caution">
    <text evidence="2">The sequence shown here is derived from an EMBL/GenBank/DDBJ whole genome shotgun (WGS) entry which is preliminary data.</text>
</comment>
<feature type="compositionally biased region" description="Basic and acidic residues" evidence="1">
    <location>
        <begin position="103"/>
        <end position="114"/>
    </location>
</feature>
<dbReference type="Proteomes" id="UP000886595">
    <property type="component" value="Unassembled WGS sequence"/>
</dbReference>
<sequence length="264" mass="28669">MGHLVRMVVGDWEKKRTRLDAFLLPFEPVLLTYEFPDWMKGRGEYAAPPLEIKDDNDVELFMPVRLDCVWLELYVTYGSADVDLYRRQCAEKDVGDLIGSLDRPPKPVPWREDPNAPQPEGEVPHSESGIISLEDVTEQIHGSQTGAGGQQDQVRTHPLAMDKGKGKLGQSDVRHISKGMSSGEGSSHFTGMGQNTGTLALLTGGGVSTMLGDMVGGNVSERGDSIICNLISDFNTPTDEMLPIVGRGSPLEGDDDDCQILGTG</sequence>
<gene>
    <name evidence="2" type="ORF">Bca52824_033831</name>
</gene>
<evidence type="ECO:0000313" key="2">
    <source>
        <dbReference type="EMBL" id="KAG2305180.1"/>
    </source>
</evidence>
<dbReference type="EMBL" id="JAAMPC010000007">
    <property type="protein sequence ID" value="KAG2305180.1"/>
    <property type="molecule type" value="Genomic_DNA"/>
</dbReference>
<reference evidence="2 3" key="1">
    <citation type="submission" date="2020-02" db="EMBL/GenBank/DDBJ databases">
        <authorList>
            <person name="Ma Q."/>
            <person name="Huang Y."/>
            <person name="Song X."/>
            <person name="Pei D."/>
        </authorList>
    </citation>
    <scope>NUCLEOTIDE SEQUENCE [LARGE SCALE GENOMIC DNA]</scope>
    <source>
        <strain evidence="2">Sxm20200214</strain>
        <tissue evidence="2">Leaf</tissue>
    </source>
</reference>
<feature type="region of interest" description="Disordered" evidence="1">
    <location>
        <begin position="96"/>
        <end position="127"/>
    </location>
</feature>